<dbReference type="EMBL" id="CVQH01011113">
    <property type="protein sequence ID" value="CRK20061.1"/>
    <property type="molecule type" value="Genomic_DNA"/>
</dbReference>
<protein>
    <submittedName>
        <fullName evidence="2">Uncharacterized protein</fullName>
    </submittedName>
</protein>
<dbReference type="Proteomes" id="UP000044602">
    <property type="component" value="Unassembled WGS sequence"/>
</dbReference>
<feature type="non-terminal residue" evidence="2">
    <location>
        <position position="32"/>
    </location>
</feature>
<feature type="compositionally biased region" description="Basic and acidic residues" evidence="1">
    <location>
        <begin position="7"/>
        <end position="17"/>
    </location>
</feature>
<name>A0A0G4LDH7_VERLO</name>
<feature type="region of interest" description="Disordered" evidence="1">
    <location>
        <begin position="1"/>
        <end position="32"/>
    </location>
</feature>
<evidence type="ECO:0000313" key="3">
    <source>
        <dbReference type="Proteomes" id="UP000044602"/>
    </source>
</evidence>
<dbReference type="AlphaFoldDB" id="A0A0G4LDH7"/>
<accession>A0A0G4LDH7</accession>
<evidence type="ECO:0000256" key="1">
    <source>
        <dbReference type="SAM" id="MobiDB-lite"/>
    </source>
</evidence>
<reference evidence="3" key="1">
    <citation type="submission" date="2015-05" db="EMBL/GenBank/DDBJ databases">
        <authorList>
            <person name="Fogelqvist Johan"/>
        </authorList>
    </citation>
    <scope>NUCLEOTIDE SEQUENCE [LARGE SCALE GENOMIC DNA]</scope>
</reference>
<keyword evidence="3" id="KW-1185">Reference proteome</keyword>
<evidence type="ECO:0000313" key="2">
    <source>
        <dbReference type="EMBL" id="CRK20061.1"/>
    </source>
</evidence>
<gene>
    <name evidence="2" type="ORF">BN1708_003320</name>
</gene>
<organism evidence="2 3">
    <name type="scientific">Verticillium longisporum</name>
    <name type="common">Verticillium dahliae var. longisporum</name>
    <dbReference type="NCBI Taxonomy" id="100787"/>
    <lineage>
        <taxon>Eukaryota</taxon>
        <taxon>Fungi</taxon>
        <taxon>Dikarya</taxon>
        <taxon>Ascomycota</taxon>
        <taxon>Pezizomycotina</taxon>
        <taxon>Sordariomycetes</taxon>
        <taxon>Hypocreomycetidae</taxon>
        <taxon>Glomerellales</taxon>
        <taxon>Plectosphaerellaceae</taxon>
        <taxon>Verticillium</taxon>
    </lineage>
</organism>
<sequence length="32" mass="3600">MRQAASKQEDHEGACDKQRKHSHDIARPSPGQ</sequence>
<proteinExistence type="predicted"/>